<keyword evidence="5" id="KW-1185">Reference proteome</keyword>
<feature type="compositionally biased region" description="Polar residues" evidence="3">
    <location>
        <begin position="1"/>
        <end position="17"/>
    </location>
</feature>
<evidence type="ECO:0000313" key="5">
    <source>
        <dbReference type="Proteomes" id="UP000529946"/>
    </source>
</evidence>
<dbReference type="SUPFAM" id="SSF51120">
    <property type="entry name" value="beta-Roll"/>
    <property type="match status" value="11"/>
</dbReference>
<evidence type="ECO:0000256" key="3">
    <source>
        <dbReference type="SAM" id="MobiDB-lite"/>
    </source>
</evidence>
<comment type="subcellular location">
    <subcellularLocation>
        <location evidence="1">Secreted</location>
    </subcellularLocation>
</comment>
<dbReference type="Pfam" id="PF00353">
    <property type="entry name" value="HemolysinCabind"/>
    <property type="match status" value="15"/>
</dbReference>
<dbReference type="Gene3D" id="2.150.10.10">
    <property type="entry name" value="Serralysin-like metalloprotease, C-terminal"/>
    <property type="match status" value="15"/>
</dbReference>
<dbReference type="GO" id="GO:0005509">
    <property type="term" value="F:calcium ion binding"/>
    <property type="evidence" value="ECO:0007669"/>
    <property type="project" value="InterPro"/>
</dbReference>
<dbReference type="GO" id="GO:0005576">
    <property type="term" value="C:extracellular region"/>
    <property type="evidence" value="ECO:0007669"/>
    <property type="project" value="UniProtKB-SubCell"/>
</dbReference>
<reference evidence="4 5" key="1">
    <citation type="submission" date="2020-08" db="EMBL/GenBank/DDBJ databases">
        <title>Genomic Encyclopedia of Type Strains, Phase IV (KMG-IV): sequencing the most valuable type-strain genomes for metagenomic binning, comparative biology and taxonomic classification.</title>
        <authorList>
            <person name="Goeker M."/>
        </authorList>
    </citation>
    <scope>NUCLEOTIDE SEQUENCE [LARGE SCALE GENOMIC DNA]</scope>
    <source>
        <strain evidence="4 5">DSM 23960</strain>
    </source>
</reference>
<dbReference type="PANTHER" id="PTHR38340:SF1">
    <property type="entry name" value="S-LAYER PROTEIN"/>
    <property type="match status" value="1"/>
</dbReference>
<evidence type="ECO:0000313" key="4">
    <source>
        <dbReference type="EMBL" id="MBB4083752.1"/>
    </source>
</evidence>
<dbReference type="InterPro" id="IPR018511">
    <property type="entry name" value="Hemolysin-typ_Ca-bd_CS"/>
</dbReference>
<feature type="region of interest" description="Disordered" evidence="3">
    <location>
        <begin position="1"/>
        <end position="20"/>
    </location>
</feature>
<gene>
    <name evidence="4" type="ORF">GGR12_002618</name>
</gene>
<name>A0A7W6JEQ0_9CAUL</name>
<dbReference type="PROSITE" id="PS00330">
    <property type="entry name" value="HEMOLYSIN_CALCIUM"/>
    <property type="match status" value="17"/>
</dbReference>
<dbReference type="PRINTS" id="PR00313">
    <property type="entry name" value="CABNDNGRPT"/>
</dbReference>
<dbReference type="Proteomes" id="UP000529946">
    <property type="component" value="Unassembled WGS sequence"/>
</dbReference>
<comment type="caution">
    <text evidence="4">The sequence shown here is derived from an EMBL/GenBank/DDBJ whole genome shotgun (WGS) entry which is preliminary data.</text>
</comment>
<accession>A0A7W6JEQ0</accession>
<dbReference type="InterPro" id="IPR001343">
    <property type="entry name" value="Hemolysn_Ca-bd"/>
</dbReference>
<dbReference type="InterPro" id="IPR011049">
    <property type="entry name" value="Serralysin-like_metalloprot_C"/>
</dbReference>
<dbReference type="RefSeq" id="WP_183204818.1">
    <property type="nucleotide sequence ID" value="NZ_BAAAER010000007.1"/>
</dbReference>
<evidence type="ECO:0000256" key="2">
    <source>
        <dbReference type="ARBA" id="ARBA00022525"/>
    </source>
</evidence>
<feature type="region of interest" description="Disordered" evidence="3">
    <location>
        <begin position="244"/>
        <end position="289"/>
    </location>
</feature>
<evidence type="ECO:0000256" key="1">
    <source>
        <dbReference type="ARBA" id="ARBA00004613"/>
    </source>
</evidence>
<sequence length="1661" mass="167268">MPTINGTTASETLTGTAQADEISDSLGGRDILRGLGGDDILYLYRHESMPAQPVVLEGGEGNDQIYYFGGANGGTATLDGGAGADLFRFAGAQTETRIITGAGSDLISLSECNPTWGGVVRVTDFTVGANGDRLGVAALSEWFEGWNGDNPFATGHLKFVQSGADAVLMLDYDGTGSRPAVAFVILQNVQVSAITAWNLGGIDPTGAPMPGQTFTGTDNGESIRGTAGQDILLGLGGNDFLNGDDGDDRIEGGAGDDMLNGGRGDDVMEGGSGNDSLSEPDGANGNDILRGGAGNDSLRLIRWGVLPTDNVQLFGDDGDDELVAGGGLASAVLNGGAGNDRIEPGMAGRMTITTGAGADNIIFANWGQGAAPNITITDYTAEDSLSWGYFFWEDALLDASHLTMFSLGYARLVQDGANVLFQLDRDGQGTAHGWTNFITFQNTTVAAFDSSDFGADPHVTPGRMIQGTAAVDTLTGSNGNDFIFGLVGDDVLSGGGGDDQLEGGDGADVLIGGAGDDALNGDVGRDILIGGEGDDFYYGGTGGEGYASYVNGVVIRAGDLVDFSGMTRGVTVDMRFEGVVNDTGEGRDEFYGIEDVAGTAFNDVITGNRFSAGVIMGNDGDDILAEGAYLLGGAGDDILIAAHASNLHGGSGRDTVVIDGRRSDYTITAGPNGTVLIGYSSSSAAAVSLLDVERLQFNDGMFLIDGTREVTRFTGTAGADTLTGTTGWDNLQGLGGDDIISGGAGNDVIDGGAGIDTAVYSGNASAYFFATENGVTYIGGPGDGSDELTNVERLQFADGVRLVGGGVYFAGTAAADTVGGASYGLADQLHGAAGDDVIDAGAGQDQVHGGDGADTLRGGTDNDQLFGDAGDDLLTGGAGADTIDGGAGVDTVVFTGLRSAYTLVTLAGGALQVTGPDGVDVLTTVERLQFSDGLYNMQGLPLPMQLTGTSNADTLTGGAGADEIAGDAGDDLLTGGAGADTIDGGAGVDTAVFTGLRSAYTLVTLAGGALQVTGPDGVDLLTNVERLRFSDGLYDRLGLPLPMQVTGTPNADTLTGFAGRDEITGGDGDDVITGAAGDDILDGGAGVDTAVFGNGPHTVSVNGAVVTVTGPDGTDVLTGIERLRFNGVNIPLAGLPSGFQVGSSAAETMTGGASPDTLFGLGGADALNGGDGDDILAGGAGLDALNGGAGIDTVDYSTAAARVYVQLSANVTHSDGDDSYDNLTSIENATGSAFNDTLVGDGNVNVLRGGLGSDTLLGQGGNDVLWGGAGAGNQLQGGLGDDRYILETADTVVEVAGEGTDTVEARINAYNLAANVENLVFGGTGNFSGTGNALNNVMTGGAGDDLLRGRGGVDSLVGGAGVDTADYSQAAAGVHARLDVMRAVNDGDGATDTYTSIEAILGSAFNDTLVGGTLGDRLSGGLGADTLLGFAGNDILAGGQGLANQLQGGLGDDTYILDAYDTIVELAGQGHDVIEAHVGAHVMAANVEDMFYVGFNKFYGTGNAGNNTITGGVGDDILKGMGGSDRLFGGSGYDEVQVRGTKAQYTVTAEGAGWRIVDTVAGRDGSIYVESIESLRFMTGNTKTVLTYGAVAAQELSAKDAGPLVSPLPADDAFEASGDGALADRLFPASHALPALHDIWMQALGAHAPFGHAGDMDPWLA</sequence>
<dbReference type="EMBL" id="JACIDM010000002">
    <property type="protein sequence ID" value="MBB4083752.1"/>
    <property type="molecule type" value="Genomic_DNA"/>
</dbReference>
<keyword evidence="2" id="KW-0964">Secreted</keyword>
<proteinExistence type="predicted"/>
<dbReference type="PANTHER" id="PTHR38340">
    <property type="entry name" value="S-LAYER PROTEIN"/>
    <property type="match status" value="1"/>
</dbReference>
<dbReference type="InterPro" id="IPR050557">
    <property type="entry name" value="RTX_toxin/Mannuronan_C5-epim"/>
</dbReference>
<organism evidence="4 5">
    <name type="scientific">Brevundimonas lenta</name>
    <dbReference type="NCBI Taxonomy" id="424796"/>
    <lineage>
        <taxon>Bacteria</taxon>
        <taxon>Pseudomonadati</taxon>
        <taxon>Pseudomonadota</taxon>
        <taxon>Alphaproteobacteria</taxon>
        <taxon>Caulobacterales</taxon>
        <taxon>Caulobacteraceae</taxon>
        <taxon>Brevundimonas</taxon>
    </lineage>
</organism>
<protein>
    <submittedName>
        <fullName evidence="4">Ca2+-binding RTX toxin-like protein</fullName>
    </submittedName>
</protein>